<feature type="region of interest" description="Disordered" evidence="1">
    <location>
        <begin position="1"/>
        <end position="37"/>
    </location>
</feature>
<evidence type="ECO:0000313" key="3">
    <source>
        <dbReference type="EMBL" id="ORY44181.1"/>
    </source>
</evidence>
<dbReference type="PROSITE" id="PS50132">
    <property type="entry name" value="RGS"/>
    <property type="match status" value="1"/>
</dbReference>
<dbReference type="SUPFAM" id="SSF48097">
    <property type="entry name" value="Regulator of G-protein signaling, RGS"/>
    <property type="match status" value="1"/>
</dbReference>
<dbReference type="PANTHER" id="PTHR10845">
    <property type="entry name" value="REGULATOR OF G PROTEIN SIGNALING"/>
    <property type="match status" value="1"/>
</dbReference>
<dbReference type="InterPro" id="IPR044926">
    <property type="entry name" value="RGS_subdomain_2"/>
</dbReference>
<sequence>MPNRPIPPVPDEPSQTDSTNTQSGGKDANGVSRKSSLWITAEERAHQRSAKREKMLEKVSGKVVGFMRLSVTVGTSVLTVTIDKRKTVQDLIDLVTAEYMFTKAAEEVGTQDKAKFLEAVEKAQPIVVTQVYNSGMLALSFESVIQDVLEFNDSVTVAYMDEVTLGIIPNSRENSIYDNAAPPVPSTRPNTINFDDSLKSLLSNTIALSHLQQFSLEEYTLENLLLHLDIEALQTCNEDTVIDYCKYIYNMYFSTGAPIPVIISSDMRKDIVTKIDCIDELDVTVYDAVQEQVLATLQTFLLPRFMKSQLFTKLSDERMKEPSNFLTHQITSFTKTYPNDMKQIKKLTEILTNPLSPTTPVLLASLNNNTPVAQEDLREFLLAKTARRFSPAIPARVSLGTLIIT</sequence>
<dbReference type="Proteomes" id="UP000193642">
    <property type="component" value="Unassembled WGS sequence"/>
</dbReference>
<evidence type="ECO:0000313" key="4">
    <source>
        <dbReference type="Proteomes" id="UP000193642"/>
    </source>
</evidence>
<organism evidence="3 4">
    <name type="scientific">Rhizoclosmatium globosum</name>
    <dbReference type="NCBI Taxonomy" id="329046"/>
    <lineage>
        <taxon>Eukaryota</taxon>
        <taxon>Fungi</taxon>
        <taxon>Fungi incertae sedis</taxon>
        <taxon>Chytridiomycota</taxon>
        <taxon>Chytridiomycota incertae sedis</taxon>
        <taxon>Chytridiomycetes</taxon>
        <taxon>Chytridiales</taxon>
        <taxon>Chytriomycetaceae</taxon>
        <taxon>Rhizoclosmatium</taxon>
    </lineage>
</organism>
<evidence type="ECO:0000259" key="2">
    <source>
        <dbReference type="PROSITE" id="PS50132"/>
    </source>
</evidence>
<reference evidence="3 4" key="1">
    <citation type="submission" date="2016-07" db="EMBL/GenBank/DDBJ databases">
        <title>Pervasive Adenine N6-methylation of Active Genes in Fungi.</title>
        <authorList>
            <consortium name="DOE Joint Genome Institute"/>
            <person name="Mondo S.J."/>
            <person name="Dannebaum R.O."/>
            <person name="Kuo R.C."/>
            <person name="Labutti K."/>
            <person name="Haridas S."/>
            <person name="Kuo A."/>
            <person name="Salamov A."/>
            <person name="Ahrendt S.R."/>
            <person name="Lipzen A."/>
            <person name="Sullivan W."/>
            <person name="Andreopoulos W.B."/>
            <person name="Clum A."/>
            <person name="Lindquist E."/>
            <person name="Daum C."/>
            <person name="Ramamoorthy G.K."/>
            <person name="Gryganskyi A."/>
            <person name="Culley D."/>
            <person name="Magnuson J.K."/>
            <person name="James T.Y."/>
            <person name="O'Malley M.A."/>
            <person name="Stajich J.E."/>
            <person name="Spatafora J.W."/>
            <person name="Visel A."/>
            <person name="Grigoriev I.V."/>
        </authorList>
    </citation>
    <scope>NUCLEOTIDE SEQUENCE [LARGE SCALE GENOMIC DNA]</scope>
    <source>
        <strain evidence="3 4">JEL800</strain>
    </source>
</reference>
<dbReference type="CDD" id="cd07440">
    <property type="entry name" value="RGS"/>
    <property type="match status" value="1"/>
</dbReference>
<dbReference type="Gene3D" id="1.10.167.10">
    <property type="entry name" value="Regulator of G-protein Signalling 4, domain 2"/>
    <property type="match status" value="1"/>
</dbReference>
<dbReference type="InterPro" id="IPR036305">
    <property type="entry name" value="RGS_sf"/>
</dbReference>
<gene>
    <name evidence="3" type="ORF">BCR33DRAFT_236831</name>
</gene>
<dbReference type="PANTHER" id="PTHR10845:SF192">
    <property type="entry name" value="DOUBLE HIT, ISOFORM B"/>
    <property type="match status" value="1"/>
</dbReference>
<comment type="caution">
    <text evidence="3">The sequence shown here is derived from an EMBL/GenBank/DDBJ whole genome shotgun (WGS) entry which is preliminary data.</text>
</comment>
<feature type="compositionally biased region" description="Polar residues" evidence="1">
    <location>
        <begin position="13"/>
        <end position="24"/>
    </location>
</feature>
<dbReference type="STRING" id="329046.A0A1Y2CAX0"/>
<feature type="domain" description="RGS" evidence="2">
    <location>
        <begin position="197"/>
        <end position="315"/>
    </location>
</feature>
<dbReference type="OrthoDB" id="196547at2759"/>
<accession>A0A1Y2CAX0</accession>
<name>A0A1Y2CAX0_9FUNG</name>
<keyword evidence="4" id="KW-1185">Reference proteome</keyword>
<feature type="compositionally biased region" description="Pro residues" evidence="1">
    <location>
        <begin position="1"/>
        <end position="11"/>
    </location>
</feature>
<dbReference type="EMBL" id="MCGO01000023">
    <property type="protein sequence ID" value="ORY44181.1"/>
    <property type="molecule type" value="Genomic_DNA"/>
</dbReference>
<dbReference type="Pfam" id="PF00615">
    <property type="entry name" value="RGS"/>
    <property type="match status" value="1"/>
</dbReference>
<proteinExistence type="predicted"/>
<dbReference type="InterPro" id="IPR016137">
    <property type="entry name" value="RGS"/>
</dbReference>
<evidence type="ECO:0000256" key="1">
    <source>
        <dbReference type="SAM" id="MobiDB-lite"/>
    </source>
</evidence>
<dbReference type="AlphaFoldDB" id="A0A1Y2CAX0"/>
<dbReference type="SMART" id="SM00315">
    <property type="entry name" value="RGS"/>
    <property type="match status" value="1"/>
</dbReference>
<protein>
    <submittedName>
        <fullName evidence="3">Regulator of G protein signaling superfamily</fullName>
    </submittedName>
</protein>